<feature type="compositionally biased region" description="Acidic residues" evidence="2">
    <location>
        <begin position="511"/>
        <end position="529"/>
    </location>
</feature>
<name>A2E9B2_TRIV3</name>
<dbReference type="SMR" id="A2E9B2"/>
<reference evidence="3" key="1">
    <citation type="submission" date="2006-10" db="EMBL/GenBank/DDBJ databases">
        <authorList>
            <person name="Amadeo P."/>
            <person name="Zhao Q."/>
            <person name="Wortman J."/>
            <person name="Fraser-Liggett C."/>
            <person name="Carlton J."/>
        </authorList>
    </citation>
    <scope>NUCLEOTIDE SEQUENCE</scope>
    <source>
        <strain evidence="3">G3</strain>
    </source>
</reference>
<dbReference type="Proteomes" id="UP000001542">
    <property type="component" value="Unassembled WGS sequence"/>
</dbReference>
<evidence type="ECO:0000313" key="3">
    <source>
        <dbReference type="EMBL" id="EAY10797.1"/>
    </source>
</evidence>
<keyword evidence="4" id="KW-1185">Reference proteome</keyword>
<dbReference type="KEGG" id="tva:4768734"/>
<dbReference type="VEuPathDB" id="TrichDB:TVAG_122010"/>
<reference evidence="3" key="2">
    <citation type="journal article" date="2007" name="Science">
        <title>Draft genome sequence of the sexually transmitted pathogen Trichomonas vaginalis.</title>
        <authorList>
            <person name="Carlton J.M."/>
            <person name="Hirt R.P."/>
            <person name="Silva J.C."/>
            <person name="Delcher A.L."/>
            <person name="Schatz M."/>
            <person name="Zhao Q."/>
            <person name="Wortman J.R."/>
            <person name="Bidwell S.L."/>
            <person name="Alsmark U.C.M."/>
            <person name="Besteiro S."/>
            <person name="Sicheritz-Ponten T."/>
            <person name="Noel C.J."/>
            <person name="Dacks J.B."/>
            <person name="Foster P.G."/>
            <person name="Simillion C."/>
            <person name="Van de Peer Y."/>
            <person name="Miranda-Saavedra D."/>
            <person name="Barton G.J."/>
            <person name="Westrop G.D."/>
            <person name="Mueller S."/>
            <person name="Dessi D."/>
            <person name="Fiori P.L."/>
            <person name="Ren Q."/>
            <person name="Paulsen I."/>
            <person name="Zhang H."/>
            <person name="Bastida-Corcuera F.D."/>
            <person name="Simoes-Barbosa A."/>
            <person name="Brown M.T."/>
            <person name="Hayes R.D."/>
            <person name="Mukherjee M."/>
            <person name="Okumura C.Y."/>
            <person name="Schneider R."/>
            <person name="Smith A.J."/>
            <person name="Vanacova S."/>
            <person name="Villalvazo M."/>
            <person name="Haas B.J."/>
            <person name="Pertea M."/>
            <person name="Feldblyum T.V."/>
            <person name="Utterback T.R."/>
            <person name="Shu C.L."/>
            <person name="Osoegawa K."/>
            <person name="de Jong P.J."/>
            <person name="Hrdy I."/>
            <person name="Horvathova L."/>
            <person name="Zubacova Z."/>
            <person name="Dolezal P."/>
            <person name="Malik S.B."/>
            <person name="Logsdon J.M. Jr."/>
            <person name="Henze K."/>
            <person name="Gupta A."/>
            <person name="Wang C.C."/>
            <person name="Dunne R.L."/>
            <person name="Upcroft J.A."/>
            <person name="Upcroft P."/>
            <person name="White O."/>
            <person name="Salzberg S.L."/>
            <person name="Tang P."/>
            <person name="Chiu C.-H."/>
            <person name="Lee Y.-S."/>
            <person name="Embley T.M."/>
            <person name="Coombs G.H."/>
            <person name="Mottram J.C."/>
            <person name="Tachezy J."/>
            <person name="Fraser-Liggett C.M."/>
            <person name="Johnson P.J."/>
        </authorList>
    </citation>
    <scope>NUCLEOTIDE SEQUENCE [LARGE SCALE GENOMIC DNA]</scope>
    <source>
        <strain evidence="3">G3</strain>
    </source>
</reference>
<gene>
    <name evidence="3" type="ORF">TVAG_122010</name>
</gene>
<dbReference type="AlphaFoldDB" id="A2E9B2"/>
<dbReference type="EMBL" id="DS113332">
    <property type="protein sequence ID" value="EAY10797.1"/>
    <property type="molecule type" value="Genomic_DNA"/>
</dbReference>
<evidence type="ECO:0000256" key="2">
    <source>
        <dbReference type="SAM" id="MobiDB-lite"/>
    </source>
</evidence>
<evidence type="ECO:0000313" key="4">
    <source>
        <dbReference type="Proteomes" id="UP000001542"/>
    </source>
</evidence>
<dbReference type="RefSeq" id="XP_001323020.1">
    <property type="nucleotide sequence ID" value="XM_001322985.1"/>
</dbReference>
<proteinExistence type="predicted"/>
<protein>
    <submittedName>
        <fullName evidence="3">Uncharacterized protein</fullName>
    </submittedName>
</protein>
<accession>A2E9B2</accession>
<dbReference type="InParanoid" id="A2E9B2"/>
<organism evidence="3 4">
    <name type="scientific">Trichomonas vaginalis (strain ATCC PRA-98 / G3)</name>
    <dbReference type="NCBI Taxonomy" id="412133"/>
    <lineage>
        <taxon>Eukaryota</taxon>
        <taxon>Metamonada</taxon>
        <taxon>Parabasalia</taxon>
        <taxon>Trichomonadida</taxon>
        <taxon>Trichomonadidae</taxon>
        <taxon>Trichomonas</taxon>
    </lineage>
</organism>
<sequence>MSEEPVLAQPYQIQYGAITLNVDPTVVEKFSGKFKQLWHENPEKLVIEELKYDPRVFLTFMSAAQGLGYACQPYLRQGVLEMAEKWEAPKIAEKARESIENEPHIDPIQAVTDLIDAVQNKEDDNDPLDEIEAIGHILVEALEDDRMLDLPMYIIYRCIDAAEALGFDPKDLKPFAFKIFNRNPAQAVPLILRIDFDTLTDAEYSQLFTKPEIHEQNINFFASASMSSISKNATSNIKLIRESFKRSTQNSATAIESGKLNPGKDTKSNFKSEINLKRKYDLDRARSTLKEQQDTIDDLLSVLEWQQKALIQAVKRAHAAPSNEELLKTAQQNLTRTLEEGKMKAYSMIQDDEASERDVLNDMLAEAKEKLDQCMNELPPLPAGTKERIDNYRKEFDETESHLNRVQEELQDARGLMAAKIVRDKLRLDEFLRKTENRFKIFEPGEDCQMDVDPKEVADAEKRIIELEEKLEQVCPIKGKKHRSHGGAAPASPAPKPAEKKPVENKHESVAEEYEQTDDETTEEEEEVYEYSQNE</sequence>
<keyword evidence="1" id="KW-0175">Coiled coil</keyword>
<feature type="compositionally biased region" description="Basic and acidic residues" evidence="2">
    <location>
        <begin position="497"/>
        <end position="510"/>
    </location>
</feature>
<feature type="coiled-coil region" evidence="1">
    <location>
        <begin position="357"/>
        <end position="416"/>
    </location>
</feature>
<evidence type="ECO:0000256" key="1">
    <source>
        <dbReference type="SAM" id="Coils"/>
    </source>
</evidence>
<feature type="region of interest" description="Disordered" evidence="2">
    <location>
        <begin position="475"/>
        <end position="535"/>
    </location>
</feature>
<dbReference type="VEuPathDB" id="TrichDB:TVAGG3_0421180"/>